<feature type="region of interest" description="Disordered" evidence="1">
    <location>
        <begin position="72"/>
        <end position="127"/>
    </location>
</feature>
<keyword evidence="3" id="KW-1185">Reference proteome</keyword>
<organism evidence="2 3">
    <name type="scientific">Solea senegalensis</name>
    <name type="common">Senegalese sole</name>
    <dbReference type="NCBI Taxonomy" id="28829"/>
    <lineage>
        <taxon>Eukaryota</taxon>
        <taxon>Metazoa</taxon>
        <taxon>Chordata</taxon>
        <taxon>Craniata</taxon>
        <taxon>Vertebrata</taxon>
        <taxon>Euteleostomi</taxon>
        <taxon>Actinopterygii</taxon>
        <taxon>Neopterygii</taxon>
        <taxon>Teleostei</taxon>
        <taxon>Neoteleostei</taxon>
        <taxon>Acanthomorphata</taxon>
        <taxon>Carangaria</taxon>
        <taxon>Pleuronectiformes</taxon>
        <taxon>Pleuronectoidei</taxon>
        <taxon>Soleidae</taxon>
        <taxon>Solea</taxon>
    </lineage>
</organism>
<comment type="caution">
    <text evidence="2">The sequence shown here is derived from an EMBL/GenBank/DDBJ whole genome shotgun (WGS) entry which is preliminary data.</text>
</comment>
<evidence type="ECO:0000313" key="3">
    <source>
        <dbReference type="Proteomes" id="UP000693946"/>
    </source>
</evidence>
<reference evidence="2 3" key="1">
    <citation type="journal article" date="2021" name="Sci. Rep.">
        <title>Chromosome anchoring in Senegalese sole (Solea senegalensis) reveals sex-associated markers and genome rearrangements in flatfish.</title>
        <authorList>
            <person name="Guerrero-Cozar I."/>
            <person name="Gomez-Garrido J."/>
            <person name="Berbel C."/>
            <person name="Martinez-Blanch J.F."/>
            <person name="Alioto T."/>
            <person name="Claros M.G."/>
            <person name="Gagnaire P.A."/>
            <person name="Manchado M."/>
        </authorList>
    </citation>
    <scope>NUCLEOTIDE SEQUENCE [LARGE SCALE GENOMIC DNA]</scope>
    <source>
        <strain evidence="2">Sse05_10M</strain>
    </source>
</reference>
<feature type="compositionally biased region" description="Gly residues" evidence="1">
    <location>
        <begin position="93"/>
        <end position="103"/>
    </location>
</feature>
<name>A0AAV6Q953_SOLSE</name>
<dbReference type="Proteomes" id="UP000693946">
    <property type="component" value="Linkage Group LG6"/>
</dbReference>
<dbReference type="AlphaFoldDB" id="A0AAV6Q953"/>
<feature type="region of interest" description="Disordered" evidence="1">
    <location>
        <begin position="1"/>
        <end position="22"/>
    </location>
</feature>
<dbReference type="EMBL" id="JAGKHQ010000018">
    <property type="protein sequence ID" value="KAG7485611.1"/>
    <property type="molecule type" value="Genomic_DNA"/>
</dbReference>
<accession>A0AAV6Q953</accession>
<evidence type="ECO:0000313" key="2">
    <source>
        <dbReference type="EMBL" id="KAG7485611.1"/>
    </source>
</evidence>
<evidence type="ECO:0000256" key="1">
    <source>
        <dbReference type="SAM" id="MobiDB-lite"/>
    </source>
</evidence>
<feature type="compositionally biased region" description="Basic and acidic residues" evidence="1">
    <location>
        <begin position="1"/>
        <end position="13"/>
    </location>
</feature>
<proteinExistence type="predicted"/>
<protein>
    <submittedName>
        <fullName evidence="2">Uncharacterized protein</fullName>
    </submittedName>
</protein>
<feature type="compositionally biased region" description="Basic and acidic residues" evidence="1">
    <location>
        <begin position="110"/>
        <end position="127"/>
    </location>
</feature>
<gene>
    <name evidence="2" type="ORF">JOB18_014343</name>
</gene>
<sequence length="127" mass="13559">MRVKESNRSRRDTCPGYVSPAHSCPLRVEIGKWSLTPPEQCSSLFSMKASHPGTETGVMRSRSCPSSFVSAAERVSLSPERRSEGISESAVKRGGGGGGGGAGSCVPHQRSRERESGGETRPGRERI</sequence>